<dbReference type="Proteomes" id="UP001221142">
    <property type="component" value="Unassembled WGS sequence"/>
</dbReference>
<comment type="caution">
    <text evidence="1">The sequence shown here is derived from an EMBL/GenBank/DDBJ whole genome shotgun (WGS) entry which is preliminary data.</text>
</comment>
<evidence type="ECO:0000313" key="2">
    <source>
        <dbReference type="Proteomes" id="UP001221142"/>
    </source>
</evidence>
<organism evidence="1 2">
    <name type="scientific">Roridomyces roridus</name>
    <dbReference type="NCBI Taxonomy" id="1738132"/>
    <lineage>
        <taxon>Eukaryota</taxon>
        <taxon>Fungi</taxon>
        <taxon>Dikarya</taxon>
        <taxon>Basidiomycota</taxon>
        <taxon>Agaricomycotina</taxon>
        <taxon>Agaricomycetes</taxon>
        <taxon>Agaricomycetidae</taxon>
        <taxon>Agaricales</taxon>
        <taxon>Marasmiineae</taxon>
        <taxon>Mycenaceae</taxon>
        <taxon>Roridomyces</taxon>
    </lineage>
</organism>
<accession>A0AAD7B2B8</accession>
<protein>
    <submittedName>
        <fullName evidence="1">Uncharacterized protein</fullName>
    </submittedName>
</protein>
<keyword evidence="2" id="KW-1185">Reference proteome</keyword>
<reference evidence="1" key="1">
    <citation type="submission" date="2023-03" db="EMBL/GenBank/DDBJ databases">
        <title>Massive genome expansion in bonnet fungi (Mycena s.s.) driven by repeated elements and novel gene families across ecological guilds.</title>
        <authorList>
            <consortium name="Lawrence Berkeley National Laboratory"/>
            <person name="Harder C.B."/>
            <person name="Miyauchi S."/>
            <person name="Viragh M."/>
            <person name="Kuo A."/>
            <person name="Thoen E."/>
            <person name="Andreopoulos B."/>
            <person name="Lu D."/>
            <person name="Skrede I."/>
            <person name="Drula E."/>
            <person name="Henrissat B."/>
            <person name="Morin E."/>
            <person name="Kohler A."/>
            <person name="Barry K."/>
            <person name="LaButti K."/>
            <person name="Morin E."/>
            <person name="Salamov A."/>
            <person name="Lipzen A."/>
            <person name="Mereny Z."/>
            <person name="Hegedus B."/>
            <person name="Baldrian P."/>
            <person name="Stursova M."/>
            <person name="Weitz H."/>
            <person name="Taylor A."/>
            <person name="Grigoriev I.V."/>
            <person name="Nagy L.G."/>
            <person name="Martin F."/>
            <person name="Kauserud H."/>
        </authorList>
    </citation>
    <scope>NUCLEOTIDE SEQUENCE</scope>
    <source>
        <strain evidence="1">9284</strain>
    </source>
</reference>
<evidence type="ECO:0000313" key="1">
    <source>
        <dbReference type="EMBL" id="KAJ7607713.1"/>
    </source>
</evidence>
<proteinExistence type="predicted"/>
<dbReference type="EMBL" id="JARKIF010000048">
    <property type="protein sequence ID" value="KAJ7607713.1"/>
    <property type="molecule type" value="Genomic_DNA"/>
</dbReference>
<sequence length="126" mass="14301">MHHGTYDLTVEDQDISPGFLCHLTRYHFRPNTEPVLRSSFHHSTLYAHPSGAGYAISWESMTSRYVVQFRKANIGTINMRRLTADGSGIEERNALSFGRFPARVHMAHSGVVLAVYHGKFVVLHYL</sequence>
<dbReference type="AlphaFoldDB" id="A0AAD7B2B8"/>
<gene>
    <name evidence="1" type="ORF">FB45DRAFT_1040097</name>
</gene>
<name>A0AAD7B2B8_9AGAR</name>